<keyword evidence="11" id="KW-0862">Zinc</keyword>
<dbReference type="EC" id="2.1.3.15" evidence="6"/>
<evidence type="ECO:0000256" key="6">
    <source>
        <dbReference type="ARBA" id="ARBA00011883"/>
    </source>
</evidence>
<reference evidence="20 21" key="1">
    <citation type="submission" date="2023-08" db="EMBL/GenBank/DDBJ databases">
        <title>Microbacterium sp. nov., isolated from a waste landfill.</title>
        <authorList>
            <person name="Wen W."/>
        </authorList>
    </citation>
    <scope>NUCLEOTIDE SEQUENCE [LARGE SCALE GENOMIC DNA]</scope>
    <source>
        <strain evidence="20 21">ASV81</strain>
    </source>
</reference>
<sequence length="484" mass="49190">MNGADLWLDAVLDEGSFRSWDAPLPAPVDPEYRAALARATERAGADEAVRTGAGAVHGRSVAVIVSEFGFLGGSIGVVTADRIVAAFERARREGLPVIAGLASGGTRMQEGAAAFLTMRTITAAVREFRAAGLPYLSHLRHPTTGGVYASWASLAHDVSAEPHALVGLLGPRVVTALAACGGATPIPEGVQTAENLLSHERIDAVVDASGFRERAARLLGLFDTSATDDAIGSGSDLQDAPAIEPDADWAAVRAAAQPGRPALPELIATCDEFVPRRGGGGELVAGWARTGGTSFLLVGQDRTRGVPTTPADIATARRAMALAVSLGLPIVTVADTSGAELSRAAEEAGLAAEIAATLAAPGAQPVPSVALLLGEGTGAAAIALCGTDAIVAVQEAWLAPLPLAGAAALLSEDPGDPDDVRERIARRQRIGAPSLYADGLIDGIATDRGVSIARRLDGSRARGLAESVLALAVAVRARCAAVVG</sequence>
<dbReference type="InterPro" id="IPR029045">
    <property type="entry name" value="ClpP/crotonase-like_dom_sf"/>
</dbReference>
<dbReference type="InterPro" id="IPR034733">
    <property type="entry name" value="AcCoA_carboxyl_beta"/>
</dbReference>
<evidence type="ECO:0000259" key="18">
    <source>
        <dbReference type="PROSITE" id="PS50980"/>
    </source>
</evidence>
<feature type="domain" description="CoA carboxyltransferase C-terminal" evidence="19">
    <location>
        <begin position="234"/>
        <end position="475"/>
    </location>
</feature>
<evidence type="ECO:0000256" key="12">
    <source>
        <dbReference type="ARBA" id="ARBA00022832"/>
    </source>
</evidence>
<name>A0ABU0XER8_9MICO</name>
<dbReference type="GO" id="GO:0016740">
    <property type="term" value="F:transferase activity"/>
    <property type="evidence" value="ECO:0007669"/>
    <property type="project" value="UniProtKB-KW"/>
</dbReference>
<gene>
    <name evidence="20" type="ORF">RBR11_06730</name>
</gene>
<feature type="domain" description="CoA carboxyltransferase N-terminal" evidence="18">
    <location>
        <begin position="1"/>
        <end position="237"/>
    </location>
</feature>
<comment type="subunit">
    <text evidence="5">Acetyl-CoA carboxylase is a heterotetramer composed of biotin carboxyl carrier protein (AccB), biotin carboxylase (AccC) and two subunits of ACCase subunit beta/alpha.</text>
</comment>
<keyword evidence="15" id="KW-0275">Fatty acid biosynthesis</keyword>
<evidence type="ECO:0000256" key="13">
    <source>
        <dbReference type="ARBA" id="ARBA00022840"/>
    </source>
</evidence>
<dbReference type="Gene3D" id="3.90.226.10">
    <property type="entry name" value="2-enoyl-CoA Hydratase, Chain A, domain 1"/>
    <property type="match status" value="2"/>
</dbReference>
<keyword evidence="9 20" id="KW-0808">Transferase</keyword>
<comment type="similarity">
    <text evidence="4">In the N-terminal section; belongs to the AccD/PCCB family.</text>
</comment>
<keyword evidence="14" id="KW-0443">Lipid metabolism</keyword>
<keyword evidence="13" id="KW-0067">ATP-binding</keyword>
<keyword evidence="12" id="KW-0276">Fatty acid metabolism</keyword>
<evidence type="ECO:0000256" key="3">
    <source>
        <dbReference type="ARBA" id="ARBA00006276"/>
    </source>
</evidence>
<evidence type="ECO:0000256" key="9">
    <source>
        <dbReference type="ARBA" id="ARBA00022679"/>
    </source>
</evidence>
<accession>A0ABU0XER8</accession>
<evidence type="ECO:0000256" key="10">
    <source>
        <dbReference type="ARBA" id="ARBA00022741"/>
    </source>
</evidence>
<protein>
    <recommendedName>
        <fullName evidence="7">Acetyl-coenzyme A carboxylase carboxyl transferase subunits beta/alpha</fullName>
        <ecNumber evidence="6">2.1.3.15</ecNumber>
    </recommendedName>
</protein>
<dbReference type="PRINTS" id="PR01070">
    <property type="entry name" value="ACCCTRFRASEB"/>
</dbReference>
<comment type="cofactor">
    <cofactor evidence="1">
        <name>Zn(2+)</name>
        <dbReference type="ChEBI" id="CHEBI:29105"/>
    </cofactor>
</comment>
<evidence type="ECO:0000256" key="8">
    <source>
        <dbReference type="ARBA" id="ARBA00022516"/>
    </source>
</evidence>
<dbReference type="Pfam" id="PF01039">
    <property type="entry name" value="Carboxyl_trans"/>
    <property type="match status" value="1"/>
</dbReference>
<dbReference type="InterPro" id="IPR011762">
    <property type="entry name" value="COA_CT_N"/>
</dbReference>
<dbReference type="RefSeq" id="WP_308488550.1">
    <property type="nucleotide sequence ID" value="NZ_JAVFCB010000003.1"/>
</dbReference>
<comment type="caution">
    <text evidence="20">The sequence shown here is derived from an EMBL/GenBank/DDBJ whole genome shotgun (WGS) entry which is preliminary data.</text>
</comment>
<dbReference type="InterPro" id="IPR000438">
    <property type="entry name" value="Acetyl_CoA_COase_Trfase_b_su"/>
</dbReference>
<dbReference type="EMBL" id="JAVFCB010000003">
    <property type="protein sequence ID" value="MDQ4213608.1"/>
    <property type="molecule type" value="Genomic_DNA"/>
</dbReference>
<evidence type="ECO:0000256" key="4">
    <source>
        <dbReference type="ARBA" id="ARBA00010284"/>
    </source>
</evidence>
<dbReference type="PROSITE" id="PS50989">
    <property type="entry name" value="COA_CT_CTER"/>
    <property type="match status" value="1"/>
</dbReference>
<evidence type="ECO:0000259" key="19">
    <source>
        <dbReference type="PROSITE" id="PS50989"/>
    </source>
</evidence>
<comment type="catalytic activity">
    <reaction evidence="17">
        <text>N(6)-carboxybiotinyl-L-lysyl-[protein] + acetyl-CoA = N(6)-biotinyl-L-lysyl-[protein] + malonyl-CoA</text>
        <dbReference type="Rhea" id="RHEA:54728"/>
        <dbReference type="Rhea" id="RHEA-COMP:10505"/>
        <dbReference type="Rhea" id="RHEA-COMP:10506"/>
        <dbReference type="ChEBI" id="CHEBI:57288"/>
        <dbReference type="ChEBI" id="CHEBI:57384"/>
        <dbReference type="ChEBI" id="CHEBI:83144"/>
        <dbReference type="ChEBI" id="CHEBI:83145"/>
        <dbReference type="EC" id="2.1.3.15"/>
    </reaction>
</comment>
<comment type="similarity">
    <text evidence="3">In the C-terminal section; belongs to the AccA family.</text>
</comment>
<dbReference type="Pfam" id="PF03255">
    <property type="entry name" value="ACCA"/>
    <property type="match status" value="1"/>
</dbReference>
<evidence type="ECO:0000256" key="7">
    <source>
        <dbReference type="ARBA" id="ARBA00018312"/>
    </source>
</evidence>
<dbReference type="InterPro" id="IPR001095">
    <property type="entry name" value="Acetyl_CoA_COase_a_su"/>
</dbReference>
<evidence type="ECO:0000256" key="17">
    <source>
        <dbReference type="ARBA" id="ARBA00049152"/>
    </source>
</evidence>
<evidence type="ECO:0000256" key="2">
    <source>
        <dbReference type="ARBA" id="ARBA00004496"/>
    </source>
</evidence>
<dbReference type="PROSITE" id="PS50980">
    <property type="entry name" value="COA_CT_NTER"/>
    <property type="match status" value="1"/>
</dbReference>
<evidence type="ECO:0000256" key="5">
    <source>
        <dbReference type="ARBA" id="ARBA00011664"/>
    </source>
</evidence>
<comment type="function">
    <text evidence="16">Component of the acetyl coenzyme A carboxylase (ACC) complex. Biotin carboxylase (BC) catalyzes the carboxylation of biotin on its carrier protein (BCCP) and then the CO(2) group is transferred by the transcarboxylase to acetyl-CoA to form malonyl-CoA.</text>
</comment>
<evidence type="ECO:0000313" key="21">
    <source>
        <dbReference type="Proteomes" id="UP001230289"/>
    </source>
</evidence>
<evidence type="ECO:0000256" key="11">
    <source>
        <dbReference type="ARBA" id="ARBA00022771"/>
    </source>
</evidence>
<dbReference type="SUPFAM" id="SSF52096">
    <property type="entry name" value="ClpP/crotonase"/>
    <property type="match status" value="2"/>
</dbReference>
<evidence type="ECO:0000313" key="20">
    <source>
        <dbReference type="EMBL" id="MDQ4213608.1"/>
    </source>
</evidence>
<keyword evidence="11" id="KW-0479">Metal-binding</keyword>
<keyword evidence="11" id="KW-0863">Zinc-finger</keyword>
<evidence type="ECO:0000256" key="15">
    <source>
        <dbReference type="ARBA" id="ARBA00023160"/>
    </source>
</evidence>
<evidence type="ECO:0000256" key="1">
    <source>
        <dbReference type="ARBA" id="ARBA00001947"/>
    </source>
</evidence>
<keyword evidence="10" id="KW-0547">Nucleotide-binding</keyword>
<dbReference type="InterPro" id="IPR011763">
    <property type="entry name" value="COA_CT_C"/>
</dbReference>
<keyword evidence="21" id="KW-1185">Reference proteome</keyword>
<comment type="subcellular location">
    <subcellularLocation>
        <location evidence="2">Cytoplasm</location>
    </subcellularLocation>
</comment>
<proteinExistence type="inferred from homology"/>
<evidence type="ECO:0000256" key="16">
    <source>
        <dbReference type="ARBA" id="ARBA00025280"/>
    </source>
</evidence>
<dbReference type="Proteomes" id="UP001230289">
    <property type="component" value="Unassembled WGS sequence"/>
</dbReference>
<dbReference type="PANTHER" id="PTHR42995">
    <property type="entry name" value="ACETYL-COENZYME A CARBOXYLASE CARBOXYL TRANSFERASE SUBUNIT BETA, CHLOROPLASTIC"/>
    <property type="match status" value="1"/>
</dbReference>
<evidence type="ECO:0000256" key="14">
    <source>
        <dbReference type="ARBA" id="ARBA00023098"/>
    </source>
</evidence>
<organism evidence="20 21">
    <name type="scientific">Microbacterium capsulatum</name>
    <dbReference type="NCBI Taxonomy" id="3041921"/>
    <lineage>
        <taxon>Bacteria</taxon>
        <taxon>Bacillati</taxon>
        <taxon>Actinomycetota</taxon>
        <taxon>Actinomycetes</taxon>
        <taxon>Micrococcales</taxon>
        <taxon>Microbacteriaceae</taxon>
        <taxon>Microbacterium</taxon>
    </lineage>
</organism>
<dbReference type="PANTHER" id="PTHR42995:SF5">
    <property type="entry name" value="ACETYL-COENZYME A CARBOXYLASE CARBOXYL TRANSFERASE SUBUNIT BETA, CHLOROPLASTIC"/>
    <property type="match status" value="1"/>
</dbReference>
<keyword evidence="8" id="KW-0444">Lipid biosynthesis</keyword>